<dbReference type="Pfam" id="PF00018">
    <property type="entry name" value="SH3_1"/>
    <property type="match status" value="1"/>
</dbReference>
<dbReference type="InParanoid" id="A0A0C3BEP0"/>
<feature type="compositionally biased region" description="Polar residues" evidence="3">
    <location>
        <begin position="175"/>
        <end position="186"/>
    </location>
</feature>
<dbReference type="InterPro" id="IPR001452">
    <property type="entry name" value="SH3_domain"/>
</dbReference>
<dbReference type="EMBL" id="KN832986">
    <property type="protein sequence ID" value="KIM84783.1"/>
    <property type="molecule type" value="Genomic_DNA"/>
</dbReference>
<dbReference type="SMART" id="SM00326">
    <property type="entry name" value="SH3"/>
    <property type="match status" value="1"/>
</dbReference>
<dbReference type="Gene3D" id="2.30.30.40">
    <property type="entry name" value="SH3 Domains"/>
    <property type="match status" value="1"/>
</dbReference>
<evidence type="ECO:0000256" key="1">
    <source>
        <dbReference type="ARBA" id="ARBA00022443"/>
    </source>
</evidence>
<evidence type="ECO:0000256" key="3">
    <source>
        <dbReference type="SAM" id="MobiDB-lite"/>
    </source>
</evidence>
<dbReference type="STRING" id="765440.A0A0C3BEP0"/>
<feature type="domain" description="SH3" evidence="4">
    <location>
        <begin position="77"/>
        <end position="138"/>
    </location>
</feature>
<dbReference type="InterPro" id="IPR050670">
    <property type="entry name" value="STAM"/>
</dbReference>
<dbReference type="FunFam" id="2.30.30.40:FF:000072">
    <property type="entry name" value="Unconventional Myosin IB"/>
    <property type="match status" value="1"/>
</dbReference>
<feature type="region of interest" description="Disordered" evidence="3">
    <location>
        <begin position="163"/>
        <end position="192"/>
    </location>
</feature>
<dbReference type="Proteomes" id="UP000054166">
    <property type="component" value="Unassembled WGS sequence"/>
</dbReference>
<name>A0A0C3BEP0_PILCF</name>
<protein>
    <recommendedName>
        <fullName evidence="4">SH3 domain-containing protein</fullName>
    </recommendedName>
</protein>
<reference evidence="5 6" key="1">
    <citation type="submission" date="2014-04" db="EMBL/GenBank/DDBJ databases">
        <authorList>
            <consortium name="DOE Joint Genome Institute"/>
            <person name="Kuo A."/>
            <person name="Tarkka M."/>
            <person name="Buscot F."/>
            <person name="Kohler A."/>
            <person name="Nagy L.G."/>
            <person name="Floudas D."/>
            <person name="Copeland A."/>
            <person name="Barry K.W."/>
            <person name="Cichocki N."/>
            <person name="Veneault-Fourrey C."/>
            <person name="LaButti K."/>
            <person name="Lindquist E.A."/>
            <person name="Lipzen A."/>
            <person name="Lundell T."/>
            <person name="Morin E."/>
            <person name="Murat C."/>
            <person name="Sun H."/>
            <person name="Tunlid A."/>
            <person name="Henrissat B."/>
            <person name="Grigoriev I.V."/>
            <person name="Hibbett D.S."/>
            <person name="Martin F."/>
            <person name="Nordberg H.P."/>
            <person name="Cantor M.N."/>
            <person name="Hua S.X."/>
        </authorList>
    </citation>
    <scope>NUCLEOTIDE SEQUENCE [LARGE SCALE GENOMIC DNA]</scope>
    <source>
        <strain evidence="5 6">F 1598</strain>
    </source>
</reference>
<reference evidence="6" key="2">
    <citation type="submission" date="2015-01" db="EMBL/GenBank/DDBJ databases">
        <title>Evolutionary Origins and Diversification of the Mycorrhizal Mutualists.</title>
        <authorList>
            <consortium name="DOE Joint Genome Institute"/>
            <consortium name="Mycorrhizal Genomics Consortium"/>
            <person name="Kohler A."/>
            <person name="Kuo A."/>
            <person name="Nagy L.G."/>
            <person name="Floudas D."/>
            <person name="Copeland A."/>
            <person name="Barry K.W."/>
            <person name="Cichocki N."/>
            <person name="Veneault-Fourrey C."/>
            <person name="LaButti K."/>
            <person name="Lindquist E.A."/>
            <person name="Lipzen A."/>
            <person name="Lundell T."/>
            <person name="Morin E."/>
            <person name="Murat C."/>
            <person name="Riley R."/>
            <person name="Ohm R."/>
            <person name="Sun H."/>
            <person name="Tunlid A."/>
            <person name="Henrissat B."/>
            <person name="Grigoriev I.V."/>
            <person name="Hibbett D.S."/>
            <person name="Martin F."/>
        </authorList>
    </citation>
    <scope>NUCLEOTIDE SEQUENCE [LARGE SCALE GENOMIC DNA]</scope>
    <source>
        <strain evidence="6">F 1598</strain>
    </source>
</reference>
<keyword evidence="1 2" id="KW-0728">SH3 domain</keyword>
<accession>A0A0C3BEP0</accession>
<dbReference type="PROSITE" id="PS50002">
    <property type="entry name" value="SH3"/>
    <property type="match status" value="1"/>
</dbReference>
<dbReference type="PANTHER" id="PTHR45929">
    <property type="entry name" value="JAK PATHWAY SIGNAL TRANSDUCTION ADAPTOR MOLECULE"/>
    <property type="match status" value="1"/>
</dbReference>
<evidence type="ECO:0000313" key="6">
    <source>
        <dbReference type="Proteomes" id="UP000054166"/>
    </source>
</evidence>
<sequence length="227" mass="24227">MSPTQAATLLAHVVSQIQSNVDFLLAQNYISPSDASAIISRLPGNNTVDQLVPRTQAMCVGSPQTPIRRGIPAPPLAHRLQARALWAYNVDGQEPNDLSFAAGDIIDIIKEENDDWWMGRVNGKEALFPSSYVEKIEFSPSPPLPPQFTDNSEKPVYRLFGAAHHGSDLPPPSGSEVNSIGLQQAPGQEEKNNKFGKYKSTLAHSAVGGVGFGAGSAIGGGLVRAIF</sequence>
<proteinExistence type="predicted"/>
<dbReference type="PRINTS" id="PR00452">
    <property type="entry name" value="SH3DOMAIN"/>
</dbReference>
<gene>
    <name evidence="5" type="ORF">PILCRDRAFT_368967</name>
</gene>
<dbReference type="AlphaFoldDB" id="A0A0C3BEP0"/>
<dbReference type="FunCoup" id="A0A0C3BEP0">
    <property type="interactions" value="61"/>
</dbReference>
<dbReference type="HOGENOM" id="CLU_064552_0_0_1"/>
<evidence type="ECO:0000259" key="4">
    <source>
        <dbReference type="PROSITE" id="PS50002"/>
    </source>
</evidence>
<dbReference type="PRINTS" id="PR00499">
    <property type="entry name" value="P67PHOX"/>
</dbReference>
<dbReference type="SUPFAM" id="SSF50044">
    <property type="entry name" value="SH3-domain"/>
    <property type="match status" value="1"/>
</dbReference>
<dbReference type="InterPro" id="IPR036028">
    <property type="entry name" value="SH3-like_dom_sf"/>
</dbReference>
<evidence type="ECO:0000256" key="2">
    <source>
        <dbReference type="PROSITE-ProRule" id="PRU00192"/>
    </source>
</evidence>
<dbReference type="PANTHER" id="PTHR45929:SF7">
    <property type="entry name" value="LAS SEVENTEEN-BINDING PROTEIN 1"/>
    <property type="match status" value="1"/>
</dbReference>
<evidence type="ECO:0000313" key="5">
    <source>
        <dbReference type="EMBL" id="KIM84783.1"/>
    </source>
</evidence>
<dbReference type="OrthoDB" id="5983572at2759"/>
<organism evidence="5 6">
    <name type="scientific">Piloderma croceum (strain F 1598)</name>
    <dbReference type="NCBI Taxonomy" id="765440"/>
    <lineage>
        <taxon>Eukaryota</taxon>
        <taxon>Fungi</taxon>
        <taxon>Dikarya</taxon>
        <taxon>Basidiomycota</taxon>
        <taxon>Agaricomycotina</taxon>
        <taxon>Agaricomycetes</taxon>
        <taxon>Agaricomycetidae</taxon>
        <taxon>Atheliales</taxon>
        <taxon>Atheliaceae</taxon>
        <taxon>Piloderma</taxon>
    </lineage>
</organism>
<keyword evidence="6" id="KW-1185">Reference proteome</keyword>